<dbReference type="OrthoDB" id="8443859at2"/>
<proteinExistence type="predicted"/>
<evidence type="ECO:0000313" key="2">
    <source>
        <dbReference type="EMBL" id="RYC10316.1"/>
    </source>
</evidence>
<dbReference type="Gene3D" id="1.20.120.520">
    <property type="entry name" value="nmb1532 protein domain like"/>
    <property type="match status" value="1"/>
</dbReference>
<accession>A0A4Q2SW15</accession>
<evidence type="ECO:0000313" key="3">
    <source>
        <dbReference type="Proteomes" id="UP000291088"/>
    </source>
</evidence>
<reference evidence="2 3" key="1">
    <citation type="submission" date="2019-01" db="EMBL/GenBank/DDBJ databases">
        <authorList>
            <person name="Deng T."/>
        </authorList>
    </citation>
    <scope>NUCLEOTIDE SEQUENCE [LARGE SCALE GENOMIC DNA]</scope>
    <source>
        <strain evidence="2 3">F8825</strain>
    </source>
</reference>
<sequence>MMPPSTRTEAIRHNHEELLNLCDRLEAIADSLPFSLDYELCQQVATEIVPVLTRTQTVEELVLYPFLEESAGSCFSAMTIDRLKGEHMCDRLAAEEVALTLNAVLDNHCGLSFETVGYMLRGFFECLRRHVAAEKSLIEMFGTPDSVM</sequence>
<gene>
    <name evidence="2" type="ORF">EUU22_19885</name>
</gene>
<evidence type="ECO:0000259" key="1">
    <source>
        <dbReference type="Pfam" id="PF01814"/>
    </source>
</evidence>
<organism evidence="2 3">
    <name type="scientific">Ciceribacter ferrooxidans</name>
    <dbReference type="NCBI Taxonomy" id="2509717"/>
    <lineage>
        <taxon>Bacteria</taxon>
        <taxon>Pseudomonadati</taxon>
        <taxon>Pseudomonadota</taxon>
        <taxon>Alphaproteobacteria</taxon>
        <taxon>Hyphomicrobiales</taxon>
        <taxon>Rhizobiaceae</taxon>
        <taxon>Ciceribacter</taxon>
    </lineage>
</organism>
<dbReference type="AlphaFoldDB" id="A0A4Q2SW15"/>
<dbReference type="InterPro" id="IPR012312">
    <property type="entry name" value="Hemerythrin-like"/>
</dbReference>
<keyword evidence="3" id="KW-1185">Reference proteome</keyword>
<dbReference type="Pfam" id="PF01814">
    <property type="entry name" value="Hemerythrin"/>
    <property type="match status" value="1"/>
</dbReference>
<protein>
    <submittedName>
        <fullName evidence="2">Hemerythrin domain-containing protein</fullName>
    </submittedName>
</protein>
<dbReference type="EMBL" id="SDVB01000253">
    <property type="protein sequence ID" value="RYC10316.1"/>
    <property type="molecule type" value="Genomic_DNA"/>
</dbReference>
<dbReference type="Proteomes" id="UP000291088">
    <property type="component" value="Unassembled WGS sequence"/>
</dbReference>
<feature type="domain" description="Hemerythrin-like" evidence="1">
    <location>
        <begin position="8"/>
        <end position="137"/>
    </location>
</feature>
<comment type="caution">
    <text evidence="2">The sequence shown here is derived from an EMBL/GenBank/DDBJ whole genome shotgun (WGS) entry which is preliminary data.</text>
</comment>
<name>A0A4Q2SW15_9HYPH</name>
<dbReference type="RefSeq" id="WP_129333704.1">
    <property type="nucleotide sequence ID" value="NZ_SDVB01000253.1"/>
</dbReference>